<feature type="compositionally biased region" description="Acidic residues" evidence="4">
    <location>
        <begin position="216"/>
        <end position="225"/>
    </location>
</feature>
<dbReference type="PANTHER" id="PTHR10259">
    <property type="entry name" value="THIOPURINE S-METHYLTRANSFERASE"/>
    <property type="match status" value="1"/>
</dbReference>
<evidence type="ECO:0000313" key="6">
    <source>
        <dbReference type="Proteomes" id="UP001249851"/>
    </source>
</evidence>
<name>A0AAD9VGB9_ACRCE</name>
<keyword evidence="2" id="KW-0808">Transferase</keyword>
<accession>A0AAD9VGB9</accession>
<keyword evidence="3" id="KW-0949">S-adenosyl-L-methionine</keyword>
<reference evidence="5" key="2">
    <citation type="journal article" date="2023" name="Science">
        <title>Genomic signatures of disease resistance in endangered staghorn corals.</title>
        <authorList>
            <person name="Vollmer S.V."/>
            <person name="Selwyn J.D."/>
            <person name="Despard B.A."/>
            <person name="Roesel C.L."/>
        </authorList>
    </citation>
    <scope>NUCLEOTIDE SEQUENCE</scope>
    <source>
        <strain evidence="5">K2</strain>
    </source>
</reference>
<evidence type="ECO:0000256" key="3">
    <source>
        <dbReference type="ARBA" id="ARBA00022691"/>
    </source>
</evidence>
<feature type="compositionally biased region" description="Basic residues" evidence="4">
    <location>
        <begin position="290"/>
        <end position="307"/>
    </location>
</feature>
<gene>
    <name evidence="5" type="ORF">P5673_001103</name>
</gene>
<organism evidence="5 6">
    <name type="scientific">Acropora cervicornis</name>
    <name type="common">Staghorn coral</name>
    <dbReference type="NCBI Taxonomy" id="6130"/>
    <lineage>
        <taxon>Eukaryota</taxon>
        <taxon>Metazoa</taxon>
        <taxon>Cnidaria</taxon>
        <taxon>Anthozoa</taxon>
        <taxon>Hexacorallia</taxon>
        <taxon>Scleractinia</taxon>
        <taxon>Astrocoeniina</taxon>
        <taxon>Acroporidae</taxon>
        <taxon>Acropora</taxon>
    </lineage>
</organism>
<dbReference type="InterPro" id="IPR029063">
    <property type="entry name" value="SAM-dependent_MTases_sf"/>
</dbReference>
<keyword evidence="1" id="KW-0489">Methyltransferase</keyword>
<dbReference type="Proteomes" id="UP001249851">
    <property type="component" value="Unassembled WGS sequence"/>
</dbReference>
<protein>
    <submittedName>
        <fullName evidence="5">Thiopurine S-methyltransferase</fullName>
    </submittedName>
</protein>
<feature type="compositionally biased region" description="Basic and acidic residues" evidence="4">
    <location>
        <begin position="1"/>
        <end position="11"/>
    </location>
</feature>
<evidence type="ECO:0000256" key="2">
    <source>
        <dbReference type="ARBA" id="ARBA00022679"/>
    </source>
</evidence>
<dbReference type="PROSITE" id="PS51585">
    <property type="entry name" value="SAM_MT_TPMT"/>
    <property type="match status" value="1"/>
</dbReference>
<comment type="caution">
    <text evidence="5">The sequence shown here is derived from an EMBL/GenBank/DDBJ whole genome shotgun (WGS) entry which is preliminary data.</text>
</comment>
<dbReference type="EMBL" id="JARQWQ010000002">
    <property type="protein sequence ID" value="KAK2573451.1"/>
    <property type="molecule type" value="Genomic_DNA"/>
</dbReference>
<proteinExistence type="predicted"/>
<dbReference type="Gene3D" id="3.40.50.150">
    <property type="entry name" value="Vaccinia Virus protein VP39"/>
    <property type="match status" value="1"/>
</dbReference>
<dbReference type="GO" id="GO:0008119">
    <property type="term" value="F:thiopurine S-methyltransferase activity"/>
    <property type="evidence" value="ECO:0007669"/>
    <property type="project" value="TreeGrafter"/>
</dbReference>
<feature type="region of interest" description="Disordered" evidence="4">
    <location>
        <begin position="216"/>
        <end position="261"/>
    </location>
</feature>
<keyword evidence="6" id="KW-1185">Reference proteome</keyword>
<dbReference type="InterPro" id="IPR008854">
    <property type="entry name" value="TPMT"/>
</dbReference>
<feature type="region of interest" description="Disordered" evidence="4">
    <location>
        <begin position="275"/>
        <end position="307"/>
    </location>
</feature>
<evidence type="ECO:0000256" key="4">
    <source>
        <dbReference type="SAM" id="MobiDB-lite"/>
    </source>
</evidence>
<feature type="region of interest" description="Disordered" evidence="4">
    <location>
        <begin position="1"/>
        <end position="23"/>
    </location>
</feature>
<reference evidence="5" key="1">
    <citation type="journal article" date="2023" name="G3 (Bethesda)">
        <title>Whole genome assembly and annotation of the endangered Caribbean coral Acropora cervicornis.</title>
        <authorList>
            <person name="Selwyn J.D."/>
            <person name="Vollmer S.V."/>
        </authorList>
    </citation>
    <scope>NUCLEOTIDE SEQUENCE</scope>
    <source>
        <strain evidence="5">K2</strain>
    </source>
</reference>
<dbReference type="AlphaFoldDB" id="A0AAD9VGB9"/>
<evidence type="ECO:0000256" key="1">
    <source>
        <dbReference type="ARBA" id="ARBA00022603"/>
    </source>
</evidence>
<dbReference type="PANTHER" id="PTHR10259:SF11">
    <property type="entry name" value="THIOPURINE S-METHYLTRANSFERASE"/>
    <property type="match status" value="1"/>
</dbReference>
<evidence type="ECO:0000313" key="5">
    <source>
        <dbReference type="EMBL" id="KAK2573451.1"/>
    </source>
</evidence>
<dbReference type="SUPFAM" id="SSF53335">
    <property type="entry name" value="S-adenosyl-L-methionine-dependent methyltransferases"/>
    <property type="match status" value="1"/>
</dbReference>
<feature type="compositionally biased region" description="Basic and acidic residues" evidence="4">
    <location>
        <begin position="226"/>
        <end position="260"/>
    </location>
</feature>
<dbReference type="Pfam" id="PF05724">
    <property type="entry name" value="TPMT"/>
    <property type="match status" value="1"/>
</dbReference>
<dbReference type="GO" id="GO:0032259">
    <property type="term" value="P:methylation"/>
    <property type="evidence" value="ECO:0007669"/>
    <property type="project" value="UniProtKB-KW"/>
</dbReference>
<sequence>MAPKSDKKRESNQQNKKATNKCEDPEYLEKVDPILMKNIRELTAGRDNLRIFVPMCGKTHDMLWLAEQGHAITGAEINPRYIRAFFRDAELEYELRSEQITTKTKANIYEAEGQNITLYQCDIFDLSVEVLSQFDAIWDQSALPVINEIGAERLKDYTSLMQTLLKPDGRHMVEVCKHGANFVDSKMLKSLFGDKSDVRYIGKRIWKYDPQDFAEEECEEEEEEKESMGNKKHGEHDSHTHEEHESHGCGEHGHDDDHGKTQMFYHLITFKDEVSATSKRKRKIEEPGMKKSKKTPQRHLPKRKCKK</sequence>